<dbReference type="RefSeq" id="XP_062632131.1">
    <property type="nucleotide sequence ID" value="XM_062776147.1"/>
</dbReference>
<dbReference type="GeneID" id="87812755"/>
<evidence type="ECO:0000313" key="1">
    <source>
        <dbReference type="EMBL" id="WOO86105.1"/>
    </source>
</evidence>
<name>A0AAF0YFV1_9TREE</name>
<evidence type="ECO:0000313" key="2">
    <source>
        <dbReference type="Proteomes" id="UP000827549"/>
    </source>
</evidence>
<reference evidence="1" key="1">
    <citation type="submission" date="2023-10" db="EMBL/GenBank/DDBJ databases">
        <authorList>
            <person name="Noh H."/>
        </authorList>
    </citation>
    <scope>NUCLEOTIDE SEQUENCE</scope>
    <source>
        <strain evidence="1">DUCC4014</strain>
    </source>
</reference>
<gene>
    <name evidence="1" type="ORF">LOC62_07G009594</name>
</gene>
<dbReference type="EMBL" id="CP086720">
    <property type="protein sequence ID" value="WOO86105.1"/>
    <property type="molecule type" value="Genomic_DNA"/>
</dbReference>
<proteinExistence type="predicted"/>
<sequence length="377" mass="40336">MGRKTKRKFGYVPPPARPPLALDAAAFPHLLDLVISFATPAAQLSLSQTCRALRSRLAGRLYAHIVVSDSPPSCTPDDDMRDELDAALDGADDADTCANVLVCLPCGRRVLARDIAPLPNPDIPFDRALSRLLSRARVVTFLAPIPPALADSGVVLARHAATLRLVGGNEYPRVMGAAGTLVVFHSVVMGQLGQAATAAEVHVPHGTRRVVLNYAFDAAAAGPFPVDVLALPALPESVEEVVVVFDDKCVAATPEPLGEDALWKSYLLNAATGGTAEGMFASLERGVRWVFVDCAAVGSWIEAVIKDALESFYSAAADEEIAYTSRFYDATADDDTAQWKLDIRARCALPIANASFVSLEGYRRYVGDEQFTLDTQV</sequence>
<keyword evidence="2" id="KW-1185">Reference proteome</keyword>
<organism evidence="1 2">
    <name type="scientific">Vanrija pseudolonga</name>
    <dbReference type="NCBI Taxonomy" id="143232"/>
    <lineage>
        <taxon>Eukaryota</taxon>
        <taxon>Fungi</taxon>
        <taxon>Dikarya</taxon>
        <taxon>Basidiomycota</taxon>
        <taxon>Agaricomycotina</taxon>
        <taxon>Tremellomycetes</taxon>
        <taxon>Trichosporonales</taxon>
        <taxon>Trichosporonaceae</taxon>
        <taxon>Vanrija</taxon>
    </lineage>
</organism>
<protein>
    <submittedName>
        <fullName evidence="1">Uncharacterized protein</fullName>
    </submittedName>
</protein>
<dbReference type="Proteomes" id="UP000827549">
    <property type="component" value="Chromosome 7"/>
</dbReference>
<dbReference type="AlphaFoldDB" id="A0AAF0YFV1"/>
<accession>A0AAF0YFV1</accession>